<evidence type="ECO:0000313" key="4">
    <source>
        <dbReference type="Proteomes" id="UP000198510"/>
    </source>
</evidence>
<dbReference type="InterPro" id="IPR004218">
    <property type="entry name" value="GSHS_ATP-bd"/>
</dbReference>
<evidence type="ECO:0000259" key="2">
    <source>
        <dbReference type="PROSITE" id="PS50975"/>
    </source>
</evidence>
<dbReference type="InterPro" id="IPR016185">
    <property type="entry name" value="PreATP-grasp_dom_sf"/>
</dbReference>
<dbReference type="InterPro" id="IPR013815">
    <property type="entry name" value="ATP_grasp_subdomain_1"/>
</dbReference>
<reference evidence="3 4" key="1">
    <citation type="submission" date="2016-10" db="EMBL/GenBank/DDBJ databases">
        <authorList>
            <person name="de Groot N.N."/>
        </authorList>
    </citation>
    <scope>NUCLEOTIDE SEQUENCE [LARGE SCALE GENOMIC DNA]</scope>
    <source>
        <strain evidence="3 4">DSM 25186</strain>
    </source>
</reference>
<dbReference type="InterPro" id="IPR011761">
    <property type="entry name" value="ATP-grasp"/>
</dbReference>
<dbReference type="GO" id="GO:0004363">
    <property type="term" value="F:glutathione synthase activity"/>
    <property type="evidence" value="ECO:0007669"/>
    <property type="project" value="InterPro"/>
</dbReference>
<accession>A0A1G9QB52</accession>
<keyword evidence="4" id="KW-1185">Reference proteome</keyword>
<dbReference type="SUPFAM" id="SSF52440">
    <property type="entry name" value="PreATP-grasp domain"/>
    <property type="match status" value="1"/>
</dbReference>
<gene>
    <name evidence="3" type="ORF">SAMN05421823_110109</name>
</gene>
<dbReference type="EMBL" id="FNFO01000010">
    <property type="protein sequence ID" value="SDM08302.1"/>
    <property type="molecule type" value="Genomic_DNA"/>
</dbReference>
<dbReference type="PANTHER" id="PTHR21621">
    <property type="entry name" value="RIBOSOMAL PROTEIN S6 MODIFICATION PROTEIN"/>
    <property type="match status" value="1"/>
</dbReference>
<feature type="domain" description="ATP-grasp" evidence="2">
    <location>
        <begin position="137"/>
        <end position="329"/>
    </location>
</feature>
<evidence type="ECO:0000256" key="1">
    <source>
        <dbReference type="PROSITE-ProRule" id="PRU00409"/>
    </source>
</evidence>
<protein>
    <submittedName>
        <fullName evidence="3">Glutathione synthase</fullName>
    </submittedName>
</protein>
<dbReference type="SUPFAM" id="SSF56059">
    <property type="entry name" value="Glutathione synthetase ATP-binding domain-like"/>
    <property type="match status" value="1"/>
</dbReference>
<keyword evidence="1" id="KW-0547">Nucleotide-binding</keyword>
<dbReference type="Proteomes" id="UP000198510">
    <property type="component" value="Unassembled WGS sequence"/>
</dbReference>
<keyword evidence="1" id="KW-0067">ATP-binding</keyword>
<dbReference type="STRING" id="1075417.SAMN05421823_110109"/>
<dbReference type="GO" id="GO:0005524">
    <property type="term" value="F:ATP binding"/>
    <property type="evidence" value="ECO:0007669"/>
    <property type="project" value="UniProtKB-UniRule"/>
</dbReference>
<dbReference type="Gene3D" id="3.40.50.20">
    <property type="match status" value="1"/>
</dbReference>
<organism evidence="3 4">
    <name type="scientific">Catalinimonas alkaloidigena</name>
    <dbReference type="NCBI Taxonomy" id="1075417"/>
    <lineage>
        <taxon>Bacteria</taxon>
        <taxon>Pseudomonadati</taxon>
        <taxon>Bacteroidota</taxon>
        <taxon>Cytophagia</taxon>
        <taxon>Cytophagales</taxon>
        <taxon>Catalimonadaceae</taxon>
        <taxon>Catalinimonas</taxon>
    </lineage>
</organism>
<name>A0A1G9QB52_9BACT</name>
<dbReference type="OrthoDB" id="9785415at2"/>
<sequence>MNIAFVINDIKTEKAGYTTVFLAQRMHNRGHHVYLIGVGDLCYDPQGYMGATARRAPKEKYKTQEEYLNALQDDKTAEITQIMAPDLDVLMLRNDPSSEGPDRGWAQIAGVIFGQLAARNGVIVLNDPNSLSDAVNKMYFQHFPEEVRPRTLITRNVAQIREFYEEQKSHMILKPLQGSGGQGVFVVKKKDATNLNQIVEAISRDGYVIAQEFLPKATEGDTRLFVMNGQIIEHKGKIAAMKRVSGGSDDVRNNISAGGKVARAKIDDGMREIVELVRPKLIQDGMFLVGLDIAGDKLMEINVFSPGGLNVSSQLEDVDFSEPVIHALECKVHYKKTYKEHLDNRTVAMI</sequence>
<dbReference type="Pfam" id="PF02951">
    <property type="entry name" value="GSH-S_N"/>
    <property type="match status" value="1"/>
</dbReference>
<dbReference type="Gene3D" id="3.30.1490.20">
    <property type="entry name" value="ATP-grasp fold, A domain"/>
    <property type="match status" value="1"/>
</dbReference>
<dbReference type="GO" id="GO:0005737">
    <property type="term" value="C:cytoplasm"/>
    <property type="evidence" value="ECO:0007669"/>
    <property type="project" value="TreeGrafter"/>
</dbReference>
<dbReference type="NCBIfam" id="NF009110">
    <property type="entry name" value="PRK12458.1"/>
    <property type="match status" value="1"/>
</dbReference>
<dbReference type="Gene3D" id="3.30.470.20">
    <property type="entry name" value="ATP-grasp fold, B domain"/>
    <property type="match status" value="1"/>
</dbReference>
<dbReference type="AlphaFoldDB" id="A0A1G9QB52"/>
<dbReference type="RefSeq" id="WP_089686140.1">
    <property type="nucleotide sequence ID" value="NZ_FNFO01000010.1"/>
</dbReference>
<dbReference type="GO" id="GO:0046872">
    <property type="term" value="F:metal ion binding"/>
    <property type="evidence" value="ECO:0007669"/>
    <property type="project" value="InterPro"/>
</dbReference>
<dbReference type="PANTHER" id="PTHR21621:SF4">
    <property type="entry name" value="GLUTATHIONE SYNTHETASE"/>
    <property type="match status" value="1"/>
</dbReference>
<proteinExistence type="predicted"/>
<dbReference type="Pfam" id="PF02955">
    <property type="entry name" value="GSH-S_ATP"/>
    <property type="match status" value="1"/>
</dbReference>
<dbReference type="PROSITE" id="PS50975">
    <property type="entry name" value="ATP_GRASP"/>
    <property type="match status" value="1"/>
</dbReference>
<dbReference type="InterPro" id="IPR004215">
    <property type="entry name" value="GSHS_N"/>
</dbReference>
<evidence type="ECO:0000313" key="3">
    <source>
        <dbReference type="EMBL" id="SDM08302.1"/>
    </source>
</evidence>